<feature type="chain" id="PRO_5036237400" evidence="4">
    <location>
        <begin position="26"/>
        <end position="327"/>
    </location>
</feature>
<keyword evidence="3" id="KW-1133">Transmembrane helix</keyword>
<keyword evidence="2" id="KW-0081">Bacteriolytic enzyme</keyword>
<evidence type="ECO:0000256" key="1">
    <source>
        <dbReference type="ARBA" id="ARBA00022529"/>
    </source>
</evidence>
<dbReference type="PANTHER" id="PTHR37406:SF1">
    <property type="entry name" value="T4-TYPE LYSOZYME 1-RELATED"/>
    <property type="match status" value="1"/>
</dbReference>
<keyword evidence="1" id="KW-0929">Antimicrobial</keyword>
<dbReference type="GO" id="GO:0003796">
    <property type="term" value="F:lysozyme activity"/>
    <property type="evidence" value="ECO:0007669"/>
    <property type="project" value="InterPro"/>
</dbReference>
<organism evidence="6 7">
    <name type="scientific">Rotaria socialis</name>
    <dbReference type="NCBI Taxonomy" id="392032"/>
    <lineage>
        <taxon>Eukaryota</taxon>
        <taxon>Metazoa</taxon>
        <taxon>Spiralia</taxon>
        <taxon>Gnathifera</taxon>
        <taxon>Rotifera</taxon>
        <taxon>Eurotatoria</taxon>
        <taxon>Bdelloidea</taxon>
        <taxon>Philodinida</taxon>
        <taxon>Philodinidae</taxon>
        <taxon>Rotaria</taxon>
    </lineage>
</organism>
<name>A0A820U9B0_9BILA</name>
<accession>A0A820U9B0</accession>
<dbReference type="InterPro" id="IPR023346">
    <property type="entry name" value="Lysozyme-like_dom_sf"/>
</dbReference>
<dbReference type="Gene3D" id="1.10.530.40">
    <property type="match status" value="1"/>
</dbReference>
<proteinExistence type="predicted"/>
<evidence type="ECO:0000256" key="4">
    <source>
        <dbReference type="SAM" id="SignalP"/>
    </source>
</evidence>
<sequence>MQYTKPLATMLQIVLLFAWTRLMSTMCDSKQTMINHETQLCCHYDINKIPTIGIGYQLLQNNSKTVMSMYNLTLSQVLSDCHRNTSTYCLTNDQAKDIFYRISYPEAARCVDEYVSNLPSTKRNAIIDVAFTSCRTLKTFKQMQKALEVKDWIQAAEELKYSKWCKQVSQSQRDKDYNCIRNNESNDKEGFSTMEIKTLKEDECVCYQTSSSIQFCAPKFQCSIFPDCHSCSTSSSVCIIDSGCARKVCVPLSFSGVCNLNSSNQSSLFKRLMSTHSGRITIDYFISITSVSMLTVIYLFLLSKQIKVCLFFESNQILSKQHQHQYG</sequence>
<feature type="transmembrane region" description="Helical" evidence="3">
    <location>
        <begin position="284"/>
        <end position="302"/>
    </location>
</feature>
<dbReference type="GO" id="GO:0031640">
    <property type="term" value="P:killing of cells of another organism"/>
    <property type="evidence" value="ECO:0007669"/>
    <property type="project" value="UniProtKB-KW"/>
</dbReference>
<dbReference type="EMBL" id="CAJOBS010000060">
    <property type="protein sequence ID" value="CAF4483040.1"/>
    <property type="molecule type" value="Genomic_DNA"/>
</dbReference>
<dbReference type="SUPFAM" id="SSF53955">
    <property type="entry name" value="Lysozyme-like"/>
    <property type="match status" value="1"/>
</dbReference>
<gene>
    <name evidence="5" type="ORF">KIK155_LOCUS7452</name>
    <name evidence="6" type="ORF">TOA249_LOCUS1985</name>
</gene>
<reference evidence="6" key="1">
    <citation type="submission" date="2021-02" db="EMBL/GenBank/DDBJ databases">
        <authorList>
            <person name="Nowell W R."/>
        </authorList>
    </citation>
    <scope>NUCLEOTIDE SEQUENCE</scope>
</reference>
<evidence type="ECO:0000313" key="5">
    <source>
        <dbReference type="EMBL" id="CAF3393694.1"/>
    </source>
</evidence>
<evidence type="ECO:0000256" key="2">
    <source>
        <dbReference type="ARBA" id="ARBA00022638"/>
    </source>
</evidence>
<dbReference type="Proteomes" id="UP000663865">
    <property type="component" value="Unassembled WGS sequence"/>
</dbReference>
<evidence type="ECO:0000313" key="6">
    <source>
        <dbReference type="EMBL" id="CAF4483040.1"/>
    </source>
</evidence>
<dbReference type="GO" id="GO:0042742">
    <property type="term" value="P:defense response to bacterium"/>
    <property type="evidence" value="ECO:0007669"/>
    <property type="project" value="UniProtKB-KW"/>
</dbReference>
<dbReference type="InterPro" id="IPR052619">
    <property type="entry name" value="Phage_lysozyme-like"/>
</dbReference>
<comment type="caution">
    <text evidence="6">The sequence shown here is derived from an EMBL/GenBank/DDBJ whole genome shotgun (WGS) entry which is preliminary data.</text>
</comment>
<dbReference type="PANTHER" id="PTHR37406">
    <property type="entry name" value="T4-TYPE LYSOZYME 1-RELATED"/>
    <property type="match status" value="1"/>
</dbReference>
<keyword evidence="3" id="KW-0812">Transmembrane</keyword>
<dbReference type="Proteomes" id="UP000663838">
    <property type="component" value="Unassembled WGS sequence"/>
</dbReference>
<dbReference type="AlphaFoldDB" id="A0A820U9B0"/>
<keyword evidence="3" id="KW-0472">Membrane</keyword>
<protein>
    <submittedName>
        <fullName evidence="6">Uncharacterized protein</fullName>
    </submittedName>
</protein>
<dbReference type="InterPro" id="IPR023347">
    <property type="entry name" value="Lysozyme_dom_sf"/>
</dbReference>
<evidence type="ECO:0000256" key="3">
    <source>
        <dbReference type="SAM" id="Phobius"/>
    </source>
</evidence>
<keyword evidence="4" id="KW-0732">Signal</keyword>
<evidence type="ECO:0000313" key="7">
    <source>
        <dbReference type="Proteomes" id="UP000663838"/>
    </source>
</evidence>
<feature type="signal peptide" evidence="4">
    <location>
        <begin position="1"/>
        <end position="25"/>
    </location>
</feature>
<dbReference type="EMBL" id="CAJNYV010000906">
    <property type="protein sequence ID" value="CAF3393694.1"/>
    <property type="molecule type" value="Genomic_DNA"/>
</dbReference>